<organism evidence="1 2">
    <name type="scientific">Mycobacterium shinjukuense</name>
    <dbReference type="NCBI Taxonomy" id="398694"/>
    <lineage>
        <taxon>Bacteria</taxon>
        <taxon>Bacillati</taxon>
        <taxon>Actinomycetota</taxon>
        <taxon>Actinomycetes</taxon>
        <taxon>Mycobacteriales</taxon>
        <taxon>Mycobacteriaceae</taxon>
        <taxon>Mycobacterium</taxon>
    </lineage>
</organism>
<gene>
    <name evidence="1" type="ORF">MSHI_33610</name>
</gene>
<dbReference type="Proteomes" id="UP000467236">
    <property type="component" value="Chromosome"/>
</dbReference>
<proteinExistence type="predicted"/>
<dbReference type="RefSeq" id="WP_083046736.1">
    <property type="nucleotide sequence ID" value="NZ_AP022575.1"/>
</dbReference>
<reference evidence="1 2" key="1">
    <citation type="journal article" date="2019" name="Emerg. Microbes Infect.">
        <title>Comprehensive subspecies identification of 175 nontuberculous mycobacteria species based on 7547 genomic profiles.</title>
        <authorList>
            <person name="Matsumoto Y."/>
            <person name="Kinjo T."/>
            <person name="Motooka D."/>
            <person name="Nabeya D."/>
            <person name="Jung N."/>
            <person name="Uechi K."/>
            <person name="Horii T."/>
            <person name="Iida T."/>
            <person name="Fujita J."/>
            <person name="Nakamura S."/>
        </authorList>
    </citation>
    <scope>NUCLEOTIDE SEQUENCE [LARGE SCALE GENOMIC DNA]</scope>
    <source>
        <strain evidence="1 2">JCM 14233</strain>
    </source>
</reference>
<evidence type="ECO:0000313" key="1">
    <source>
        <dbReference type="EMBL" id="BBX75455.1"/>
    </source>
</evidence>
<keyword evidence="2" id="KW-1185">Reference proteome</keyword>
<dbReference type="OrthoDB" id="1550932at2"/>
<evidence type="ECO:0000313" key="2">
    <source>
        <dbReference type="Proteomes" id="UP000467236"/>
    </source>
</evidence>
<dbReference type="AlphaFoldDB" id="A0A7I7MTF6"/>
<dbReference type="KEGG" id="mshj:MSHI_33610"/>
<dbReference type="NCBIfam" id="TIGR04255">
    <property type="entry name" value="sporadTIGR04255"/>
    <property type="match status" value="1"/>
</dbReference>
<sequence>MSNQGALPDPFIGLVGMVDVGRRYSNAPIVEATVDLRVLLSDDVGIDDLSGLYPDLEEPQPFFEFIPRVEDNRIVASNDRQAGFTFSKKKSFGIIAGLDRFAYSQLSKYSSWEDFIENVRPRWLRYKQVASPEKVTNVGVRYVNRIVIPKRQVEINDYLRTKVDISPYLPQAINRYFAQISFPINAYDAEATVNTALVEAPEPDATALVVDIDVSRELDLDPASDSFDEDLTAQLGTLRSAKNYVFEACITDATRGVIDSGVHEAQPPA</sequence>
<dbReference type="EMBL" id="AP022575">
    <property type="protein sequence ID" value="BBX75455.1"/>
    <property type="molecule type" value="Genomic_DNA"/>
</dbReference>
<protein>
    <submittedName>
        <fullName evidence="1">Uncharacterized protein</fullName>
    </submittedName>
</protein>
<dbReference type="InterPro" id="IPR026349">
    <property type="entry name" value="CHP04255"/>
</dbReference>
<name>A0A7I7MTF6_9MYCO</name>
<accession>A0A7I7MTF6</accession>